<name>A0A3A9JK29_9PROT</name>
<dbReference type="Pfam" id="PF04307">
    <property type="entry name" value="YdjM"/>
    <property type="match status" value="1"/>
</dbReference>
<evidence type="ECO:0000313" key="3">
    <source>
        <dbReference type="Proteomes" id="UP000274097"/>
    </source>
</evidence>
<dbReference type="PANTHER" id="PTHR35531">
    <property type="entry name" value="INNER MEMBRANE PROTEIN YBCI-RELATED"/>
    <property type="match status" value="1"/>
</dbReference>
<dbReference type="InParanoid" id="A0A3A9JK29"/>
<dbReference type="EMBL" id="RAQU01000028">
    <property type="protein sequence ID" value="RKK04925.1"/>
    <property type="molecule type" value="Genomic_DNA"/>
</dbReference>
<dbReference type="AlphaFoldDB" id="A0A3A9JK29"/>
<reference evidence="1 4" key="1">
    <citation type="submission" date="2018-09" db="EMBL/GenBank/DDBJ databases">
        <title>Roseomonas sp. nov., isolated from feces of Tibetan antelopes in the Qinghai-Tibet plateau, China.</title>
        <authorList>
            <person name="Tian Z."/>
        </authorList>
    </citation>
    <scope>NUCLEOTIDE SEQUENCE [LARGE SCALE GENOMIC DNA]</scope>
    <source>
        <strain evidence="2 3">Z23</strain>
        <strain evidence="1 4">Z24</strain>
    </source>
</reference>
<keyword evidence="3" id="KW-1185">Reference proteome</keyword>
<proteinExistence type="predicted"/>
<gene>
    <name evidence="1" type="ORF">D6Z83_06995</name>
    <name evidence="2" type="ORF">EBE87_07220</name>
</gene>
<protein>
    <submittedName>
        <fullName evidence="1">Metal-dependent hydrolase</fullName>
    </submittedName>
</protein>
<dbReference type="Proteomes" id="UP000274097">
    <property type="component" value="Unassembled WGS sequence"/>
</dbReference>
<evidence type="ECO:0000313" key="4">
    <source>
        <dbReference type="Proteomes" id="UP000278036"/>
    </source>
</evidence>
<dbReference type="PANTHER" id="PTHR35531:SF1">
    <property type="entry name" value="INNER MEMBRANE PROTEIN YBCI-RELATED"/>
    <property type="match status" value="1"/>
</dbReference>
<comment type="caution">
    <text evidence="1">The sequence shown here is derived from an EMBL/GenBank/DDBJ whole genome shotgun (WGS) entry which is preliminary data.</text>
</comment>
<dbReference type="FunCoup" id="A0A3A9JK29">
    <property type="interactions" value="18"/>
</dbReference>
<organism evidence="1 4">
    <name type="scientific">Teichococcus wenyumeiae</name>
    <dbReference type="NCBI Taxonomy" id="2478470"/>
    <lineage>
        <taxon>Bacteria</taxon>
        <taxon>Pseudomonadati</taxon>
        <taxon>Pseudomonadota</taxon>
        <taxon>Alphaproteobacteria</taxon>
        <taxon>Acetobacterales</taxon>
        <taxon>Roseomonadaceae</taxon>
        <taxon>Roseomonas</taxon>
    </lineage>
</organism>
<keyword evidence="1" id="KW-0378">Hydrolase</keyword>
<evidence type="ECO:0000313" key="2">
    <source>
        <dbReference type="EMBL" id="RMI26156.1"/>
    </source>
</evidence>
<dbReference type="Proteomes" id="UP000278036">
    <property type="component" value="Unassembled WGS sequence"/>
</dbReference>
<evidence type="ECO:0000313" key="1">
    <source>
        <dbReference type="EMBL" id="RKK04925.1"/>
    </source>
</evidence>
<dbReference type="InterPro" id="IPR007404">
    <property type="entry name" value="YdjM-like"/>
</dbReference>
<accession>A0A3A9JK29</accession>
<sequence length="207" mass="21717">MMAGSHIALGAAAWFAAAPRLGMPALDPLSLGLAVLGSLLPDIDHPKSWVGKRVWPLSLVCAKLFGHRGMTHSLIAVAGCAALLLDGRMPLPITAPLVVGYLSHLVADLLTPGGLRLAWPLKGTWSLPLCRTGSAFEPLVVALMLSWAWGATKERFDPQAGLRAAGVCRILGPELPSLCGPGVLPGPQANRVGLAWLRDTLPPVISR</sequence>
<dbReference type="GO" id="GO:0016787">
    <property type="term" value="F:hydrolase activity"/>
    <property type="evidence" value="ECO:0007669"/>
    <property type="project" value="UniProtKB-KW"/>
</dbReference>
<dbReference type="OrthoDB" id="5459053at2"/>
<dbReference type="EMBL" id="RFLX01000003">
    <property type="protein sequence ID" value="RMI26156.1"/>
    <property type="molecule type" value="Genomic_DNA"/>
</dbReference>